<dbReference type="InterPro" id="IPR012255">
    <property type="entry name" value="ETF_b"/>
</dbReference>
<dbReference type="CDD" id="cd01714">
    <property type="entry name" value="ETF_beta"/>
    <property type="match status" value="1"/>
</dbReference>
<dbReference type="PANTHER" id="PTHR21294:SF17">
    <property type="entry name" value="PROTEIN FIXA"/>
    <property type="match status" value="1"/>
</dbReference>
<dbReference type="AlphaFoldDB" id="A0A948TIH2"/>
<dbReference type="InterPro" id="IPR014730">
    <property type="entry name" value="ETF_a/b_N"/>
</dbReference>
<dbReference type="SUPFAM" id="SSF52402">
    <property type="entry name" value="Adenine nucleotide alpha hydrolases-like"/>
    <property type="match status" value="1"/>
</dbReference>
<gene>
    <name evidence="3" type="ORF">H9901_01680</name>
</gene>
<dbReference type="Pfam" id="PF01012">
    <property type="entry name" value="ETF"/>
    <property type="match status" value="1"/>
</dbReference>
<evidence type="ECO:0000259" key="2">
    <source>
        <dbReference type="SMART" id="SM00893"/>
    </source>
</evidence>
<feature type="domain" description="Electron transfer flavoprotein alpha/beta-subunit N-terminal" evidence="2">
    <location>
        <begin position="22"/>
        <end position="214"/>
    </location>
</feature>
<dbReference type="EMBL" id="JAHLFS010000023">
    <property type="protein sequence ID" value="MBU3851395.1"/>
    <property type="molecule type" value="Genomic_DNA"/>
</dbReference>
<organism evidence="3 4">
    <name type="scientific">Candidatus Paralactobacillus gallistercoris</name>
    <dbReference type="NCBI Taxonomy" id="2838724"/>
    <lineage>
        <taxon>Bacteria</taxon>
        <taxon>Bacillati</taxon>
        <taxon>Bacillota</taxon>
        <taxon>Bacilli</taxon>
        <taxon>Lactobacillales</taxon>
        <taxon>Lactobacillaceae</taxon>
        <taxon>Lactobacillus</taxon>
    </lineage>
</organism>
<reference evidence="3" key="2">
    <citation type="submission" date="2021-04" db="EMBL/GenBank/DDBJ databases">
        <authorList>
            <person name="Gilroy R."/>
        </authorList>
    </citation>
    <scope>NUCLEOTIDE SEQUENCE</scope>
    <source>
        <strain evidence="3">F6-6636</strain>
    </source>
</reference>
<dbReference type="PANTHER" id="PTHR21294">
    <property type="entry name" value="ELECTRON TRANSFER FLAVOPROTEIN BETA-SUBUNIT"/>
    <property type="match status" value="1"/>
</dbReference>
<dbReference type="PIRSF" id="PIRSF000090">
    <property type="entry name" value="Beta-ETF"/>
    <property type="match status" value="1"/>
</dbReference>
<dbReference type="SMART" id="SM00893">
    <property type="entry name" value="ETF"/>
    <property type="match status" value="1"/>
</dbReference>
<dbReference type="Gene3D" id="3.40.50.620">
    <property type="entry name" value="HUPs"/>
    <property type="match status" value="1"/>
</dbReference>
<proteinExistence type="predicted"/>
<dbReference type="InterPro" id="IPR033948">
    <property type="entry name" value="ETF_beta_N"/>
</dbReference>
<protein>
    <recommendedName>
        <fullName evidence="1">Electron transfer flavoprotein small subunit</fullName>
    </recommendedName>
</protein>
<sequence>MKIVVCFKGVPAAKHVALDPVTHNLQREHTTSEMDPDDRYGMRIALQLRQALPSTTIVALTMGAPHSQIVLQQALAMGADQAILLSDRAFAGADTLATSYTLAQAIRKIANVDLVITGYSSHDADTGQVGPDLAAQLHWQQATNVTALTYHDLMWQITQQRNNTLQQLQTDEHLVVTVQRQTTLKPAQMSMTGIHKAVQTPITIWNTTVLHCDLQRVGQAGSATRVTKLITPELPMHHAQTLHTATDFLQIIKKK</sequence>
<evidence type="ECO:0000256" key="1">
    <source>
        <dbReference type="ARBA" id="ARBA00042002"/>
    </source>
</evidence>
<accession>A0A948TIH2</accession>
<comment type="caution">
    <text evidence="3">The sequence shown here is derived from an EMBL/GenBank/DDBJ whole genome shotgun (WGS) entry which is preliminary data.</text>
</comment>
<name>A0A948TIH2_9LACO</name>
<evidence type="ECO:0000313" key="3">
    <source>
        <dbReference type="EMBL" id="MBU3851395.1"/>
    </source>
</evidence>
<evidence type="ECO:0000313" key="4">
    <source>
        <dbReference type="Proteomes" id="UP000777303"/>
    </source>
</evidence>
<dbReference type="GO" id="GO:0009055">
    <property type="term" value="F:electron transfer activity"/>
    <property type="evidence" value="ECO:0007669"/>
    <property type="project" value="InterPro"/>
</dbReference>
<reference evidence="3" key="1">
    <citation type="journal article" date="2021" name="PeerJ">
        <title>Extensive microbial diversity within the chicken gut microbiome revealed by metagenomics and culture.</title>
        <authorList>
            <person name="Gilroy R."/>
            <person name="Ravi A."/>
            <person name="Getino M."/>
            <person name="Pursley I."/>
            <person name="Horton D.L."/>
            <person name="Alikhan N.F."/>
            <person name="Baker D."/>
            <person name="Gharbi K."/>
            <person name="Hall N."/>
            <person name="Watson M."/>
            <person name="Adriaenssens E.M."/>
            <person name="Foster-Nyarko E."/>
            <person name="Jarju S."/>
            <person name="Secka A."/>
            <person name="Antonio M."/>
            <person name="Oren A."/>
            <person name="Chaudhuri R.R."/>
            <person name="La Ragione R."/>
            <person name="Hildebrand F."/>
            <person name="Pallen M.J."/>
        </authorList>
    </citation>
    <scope>NUCLEOTIDE SEQUENCE</scope>
    <source>
        <strain evidence="3">F6-6636</strain>
    </source>
</reference>
<dbReference type="InterPro" id="IPR014729">
    <property type="entry name" value="Rossmann-like_a/b/a_fold"/>
</dbReference>
<dbReference type="Proteomes" id="UP000777303">
    <property type="component" value="Unassembled WGS sequence"/>
</dbReference>